<name>A0A2C5Z9X4_9HYPO</name>
<proteinExistence type="predicted"/>
<reference evidence="1 2" key="1">
    <citation type="submission" date="2017-06" db="EMBL/GenBank/DDBJ databases">
        <title>Ant-infecting Ophiocordyceps genomes reveal a high diversity of potential behavioral manipulation genes and a possible major role for enterotoxins.</title>
        <authorList>
            <person name="De Bekker C."/>
            <person name="Evans H.C."/>
            <person name="Brachmann A."/>
            <person name="Hughes D.P."/>
        </authorList>
    </citation>
    <scope>NUCLEOTIDE SEQUENCE [LARGE SCALE GENOMIC DNA]</scope>
    <source>
        <strain evidence="1 2">Map16</strain>
    </source>
</reference>
<gene>
    <name evidence="1" type="ORF">CDD80_1194</name>
</gene>
<evidence type="ECO:0000313" key="2">
    <source>
        <dbReference type="Proteomes" id="UP000226431"/>
    </source>
</evidence>
<protein>
    <submittedName>
        <fullName evidence="1">Uncharacterized protein</fullName>
    </submittedName>
</protein>
<dbReference type="Proteomes" id="UP000226431">
    <property type="component" value="Unassembled WGS sequence"/>
</dbReference>
<accession>A0A2C5Z9X4</accession>
<organism evidence="1 2">
    <name type="scientific">Ophiocordyceps camponoti-rufipedis</name>
    <dbReference type="NCBI Taxonomy" id="2004952"/>
    <lineage>
        <taxon>Eukaryota</taxon>
        <taxon>Fungi</taxon>
        <taxon>Dikarya</taxon>
        <taxon>Ascomycota</taxon>
        <taxon>Pezizomycotina</taxon>
        <taxon>Sordariomycetes</taxon>
        <taxon>Hypocreomycetidae</taxon>
        <taxon>Hypocreales</taxon>
        <taxon>Ophiocordycipitaceae</taxon>
        <taxon>Ophiocordyceps</taxon>
    </lineage>
</organism>
<evidence type="ECO:0000313" key="1">
    <source>
        <dbReference type="EMBL" id="PHH76816.1"/>
    </source>
</evidence>
<comment type="caution">
    <text evidence="1">The sequence shown here is derived from an EMBL/GenBank/DDBJ whole genome shotgun (WGS) entry which is preliminary data.</text>
</comment>
<dbReference type="EMBL" id="NJES01000146">
    <property type="protein sequence ID" value="PHH76816.1"/>
    <property type="molecule type" value="Genomic_DNA"/>
</dbReference>
<sequence>MSRNISSLAKNLKSIPWLKQISADVKNMAEINKGIRSVERQIDLVPALKEKARHGTVKGDFHETVKKGTDYIDNGHMSGQLWGVNKKNPICSFHCYLDGTVIFSQKKYNLPTISNYGHGSGASDFNANLDWKMNEDNTCAFWYDGEKWQPAEWCDEMGLWMADVEGRWTPWL</sequence>
<keyword evidence="2" id="KW-1185">Reference proteome</keyword>
<dbReference type="AlphaFoldDB" id="A0A2C5Z9X4"/>